<dbReference type="InterPro" id="IPR018170">
    <property type="entry name" value="Aldo/ket_reductase_CS"/>
</dbReference>
<dbReference type="InterPro" id="IPR036812">
    <property type="entry name" value="NAD(P)_OxRdtase_dom_sf"/>
</dbReference>
<dbReference type="Gene3D" id="3.20.20.100">
    <property type="entry name" value="NADP-dependent oxidoreductase domain"/>
    <property type="match status" value="1"/>
</dbReference>
<gene>
    <name evidence="4" type="ORF">FOMPIDRAFT_1054064</name>
</gene>
<feature type="transmembrane region" description="Helical" evidence="2">
    <location>
        <begin position="36"/>
        <end position="54"/>
    </location>
</feature>
<name>S8DQF1_FOMSC</name>
<dbReference type="AlphaFoldDB" id="S8DQF1"/>
<dbReference type="InterPro" id="IPR023210">
    <property type="entry name" value="NADP_OxRdtase_dom"/>
</dbReference>
<evidence type="ECO:0000259" key="3">
    <source>
        <dbReference type="Pfam" id="PF00248"/>
    </source>
</evidence>
<dbReference type="PANTHER" id="PTHR11732">
    <property type="entry name" value="ALDO/KETO REDUCTASE"/>
    <property type="match status" value="1"/>
</dbReference>
<keyword evidence="2" id="KW-1133">Transmembrane helix</keyword>
<keyword evidence="2" id="KW-0472">Membrane</keyword>
<dbReference type="eggNOG" id="KOG1577">
    <property type="taxonomic scope" value="Eukaryota"/>
</dbReference>
<dbReference type="EMBL" id="KE504205">
    <property type="protein sequence ID" value="EPS95531.1"/>
    <property type="molecule type" value="Genomic_DNA"/>
</dbReference>
<dbReference type="CDD" id="cd19071">
    <property type="entry name" value="AKR_AKR1-5-like"/>
    <property type="match status" value="1"/>
</dbReference>
<dbReference type="HOGENOM" id="CLU_023205_0_0_1"/>
<evidence type="ECO:0000313" key="5">
    <source>
        <dbReference type="Proteomes" id="UP000015241"/>
    </source>
</evidence>
<dbReference type="InterPro" id="IPR020471">
    <property type="entry name" value="AKR"/>
</dbReference>
<dbReference type="STRING" id="743788.S8DQF1"/>
<proteinExistence type="predicted"/>
<dbReference type="Proteomes" id="UP000015241">
    <property type="component" value="Unassembled WGS sequence"/>
</dbReference>
<dbReference type="SUPFAM" id="SSF51430">
    <property type="entry name" value="NAD(P)-linked oxidoreductase"/>
    <property type="match status" value="1"/>
</dbReference>
<keyword evidence="2" id="KW-0812">Transmembrane</keyword>
<evidence type="ECO:0000256" key="2">
    <source>
        <dbReference type="SAM" id="Phobius"/>
    </source>
</evidence>
<keyword evidence="5" id="KW-1185">Reference proteome</keyword>
<organism evidence="4 5">
    <name type="scientific">Fomitopsis schrenkii</name>
    <name type="common">Brown rot fungus</name>
    <dbReference type="NCBI Taxonomy" id="2126942"/>
    <lineage>
        <taxon>Eukaryota</taxon>
        <taxon>Fungi</taxon>
        <taxon>Dikarya</taxon>
        <taxon>Basidiomycota</taxon>
        <taxon>Agaricomycotina</taxon>
        <taxon>Agaricomycetes</taxon>
        <taxon>Polyporales</taxon>
        <taxon>Fomitopsis</taxon>
    </lineage>
</organism>
<dbReference type="FunFam" id="3.20.20.100:FF:000002">
    <property type="entry name" value="2,5-diketo-D-gluconic acid reductase A"/>
    <property type="match status" value="1"/>
</dbReference>
<dbReference type="InParanoid" id="S8DQF1"/>
<evidence type="ECO:0000256" key="1">
    <source>
        <dbReference type="ARBA" id="ARBA00023002"/>
    </source>
</evidence>
<sequence>MKEKRQVLFQPLADSSTVDATGLSTRKDRHRTGFALARNVLGFLTVALIGLHLVSRTGFVQLDGIGFTRKLKSSCHPQHKSINVGASGLPTHYTLPSGDKIPSVALGVWQAGEGEVGAAVKVALEAGYRHIDGAWKYDNEAEVGQAIKESGVAREDIWLTSKLWNWFHAPEDVEPILDKTLDDLQTNYLDLYIIHWPIALKKGTFELDEALTADPYPTWKKLEEMVDKGKVRNIGISNFNIPRIKNLTANPLKYMPAVNQVELSYWNPQPELLNWCKGHGLLLEAYSPLGSSKQVRETLQLPEVQAIAKELNITPAQAIISWHVQRGTVVLPKSVTASRVKENLQISKLPDDLFIKLEKAATSHPPQRMVNPSKSYRLNFDIFDDYPYED</sequence>
<dbReference type="PROSITE" id="PS00062">
    <property type="entry name" value="ALDOKETO_REDUCTASE_2"/>
    <property type="match status" value="1"/>
</dbReference>
<keyword evidence="1" id="KW-0560">Oxidoreductase</keyword>
<evidence type="ECO:0000313" key="4">
    <source>
        <dbReference type="EMBL" id="EPS95531.1"/>
    </source>
</evidence>
<dbReference type="GO" id="GO:0016616">
    <property type="term" value="F:oxidoreductase activity, acting on the CH-OH group of donors, NAD or NADP as acceptor"/>
    <property type="evidence" value="ECO:0007669"/>
    <property type="project" value="UniProtKB-ARBA"/>
</dbReference>
<dbReference type="PROSITE" id="PS00798">
    <property type="entry name" value="ALDOKETO_REDUCTASE_1"/>
    <property type="match status" value="1"/>
</dbReference>
<dbReference type="Pfam" id="PF00248">
    <property type="entry name" value="Aldo_ket_red"/>
    <property type="match status" value="1"/>
</dbReference>
<reference evidence="4 5" key="1">
    <citation type="journal article" date="2012" name="Science">
        <title>The Paleozoic origin of enzymatic lignin decomposition reconstructed from 31 fungal genomes.</title>
        <authorList>
            <person name="Floudas D."/>
            <person name="Binder M."/>
            <person name="Riley R."/>
            <person name="Barry K."/>
            <person name="Blanchette R.A."/>
            <person name="Henrissat B."/>
            <person name="Martinez A.T."/>
            <person name="Otillar R."/>
            <person name="Spatafora J.W."/>
            <person name="Yadav J.S."/>
            <person name="Aerts A."/>
            <person name="Benoit I."/>
            <person name="Boyd A."/>
            <person name="Carlson A."/>
            <person name="Copeland A."/>
            <person name="Coutinho P.M."/>
            <person name="de Vries R.P."/>
            <person name="Ferreira P."/>
            <person name="Findley K."/>
            <person name="Foster B."/>
            <person name="Gaskell J."/>
            <person name="Glotzer D."/>
            <person name="Gorecki P."/>
            <person name="Heitman J."/>
            <person name="Hesse C."/>
            <person name="Hori C."/>
            <person name="Igarashi K."/>
            <person name="Jurgens J.A."/>
            <person name="Kallen N."/>
            <person name="Kersten P."/>
            <person name="Kohler A."/>
            <person name="Kuees U."/>
            <person name="Kumar T.K.A."/>
            <person name="Kuo A."/>
            <person name="LaButti K."/>
            <person name="Larrondo L.F."/>
            <person name="Lindquist E."/>
            <person name="Ling A."/>
            <person name="Lombard V."/>
            <person name="Lucas S."/>
            <person name="Lundell T."/>
            <person name="Martin R."/>
            <person name="McLaughlin D.J."/>
            <person name="Morgenstern I."/>
            <person name="Morin E."/>
            <person name="Murat C."/>
            <person name="Nagy L.G."/>
            <person name="Nolan M."/>
            <person name="Ohm R.A."/>
            <person name="Patyshakuliyeva A."/>
            <person name="Rokas A."/>
            <person name="Ruiz-Duenas F.J."/>
            <person name="Sabat G."/>
            <person name="Salamov A."/>
            <person name="Samejima M."/>
            <person name="Schmutz J."/>
            <person name="Slot J.C."/>
            <person name="St John F."/>
            <person name="Stenlid J."/>
            <person name="Sun H."/>
            <person name="Sun S."/>
            <person name="Syed K."/>
            <person name="Tsang A."/>
            <person name="Wiebenga A."/>
            <person name="Young D."/>
            <person name="Pisabarro A."/>
            <person name="Eastwood D.C."/>
            <person name="Martin F."/>
            <person name="Cullen D."/>
            <person name="Grigoriev I.V."/>
            <person name="Hibbett D.S."/>
        </authorList>
    </citation>
    <scope>NUCLEOTIDE SEQUENCE</scope>
    <source>
        <strain evidence="5">FP-58527</strain>
    </source>
</reference>
<dbReference type="PRINTS" id="PR00069">
    <property type="entry name" value="ALDKETRDTASE"/>
</dbReference>
<feature type="domain" description="NADP-dependent oxidoreductase" evidence="3">
    <location>
        <begin position="105"/>
        <end position="356"/>
    </location>
</feature>
<accession>S8DQF1</accession>
<protein>
    <recommendedName>
        <fullName evidence="3">NADP-dependent oxidoreductase domain-containing protein</fullName>
    </recommendedName>
</protein>
<dbReference type="OrthoDB" id="416253at2759"/>